<dbReference type="InterPro" id="IPR007865">
    <property type="entry name" value="Aminopep_P_N"/>
</dbReference>
<gene>
    <name evidence="2" type="ORF">CU098_000105</name>
</gene>
<evidence type="ECO:0000259" key="1">
    <source>
        <dbReference type="Pfam" id="PF05195"/>
    </source>
</evidence>
<name>A0A367IKF6_RHIST</name>
<reference evidence="2 3" key="1">
    <citation type="journal article" date="2018" name="G3 (Bethesda)">
        <title>Phylogenetic and Phylogenomic Definition of Rhizopus Species.</title>
        <authorList>
            <person name="Gryganskyi A.P."/>
            <person name="Golan J."/>
            <person name="Dolatabadi S."/>
            <person name="Mondo S."/>
            <person name="Robb S."/>
            <person name="Idnurm A."/>
            <person name="Muszewska A."/>
            <person name="Steczkiewicz K."/>
            <person name="Masonjones S."/>
            <person name="Liao H.L."/>
            <person name="Gajdeczka M.T."/>
            <person name="Anike F."/>
            <person name="Vuek A."/>
            <person name="Anishchenko I.M."/>
            <person name="Voigt K."/>
            <person name="de Hoog G.S."/>
            <person name="Smith M.E."/>
            <person name="Heitman J."/>
            <person name="Vilgalys R."/>
            <person name="Stajich J.E."/>
        </authorList>
    </citation>
    <scope>NUCLEOTIDE SEQUENCE [LARGE SCALE GENOMIC DNA]</scope>
    <source>
        <strain evidence="2 3">LSU 92-RS-03</strain>
    </source>
</reference>
<dbReference type="AlphaFoldDB" id="A0A367IKF6"/>
<protein>
    <recommendedName>
        <fullName evidence="1">Aminopeptidase P N-terminal domain-containing protein</fullName>
    </recommendedName>
</protein>
<dbReference type="GO" id="GO:0030145">
    <property type="term" value="F:manganese ion binding"/>
    <property type="evidence" value="ECO:0007669"/>
    <property type="project" value="InterPro"/>
</dbReference>
<dbReference type="GO" id="GO:0070006">
    <property type="term" value="F:metalloaminopeptidase activity"/>
    <property type="evidence" value="ECO:0007669"/>
    <property type="project" value="InterPro"/>
</dbReference>
<dbReference type="OrthoDB" id="10261878at2759"/>
<sequence>MAVTQRLPTRQNVNKVLDNFGPQEGLIYLAGQVVQERDDTDVELAFRQESNFL</sequence>
<dbReference type="Gene3D" id="3.40.350.10">
    <property type="entry name" value="Creatinase/prolidase N-terminal domain"/>
    <property type="match status" value="1"/>
</dbReference>
<accession>A0A367IKF6</accession>
<comment type="caution">
    <text evidence="2">The sequence shown here is derived from an EMBL/GenBank/DDBJ whole genome shotgun (WGS) entry which is preliminary data.</text>
</comment>
<evidence type="ECO:0000313" key="2">
    <source>
        <dbReference type="EMBL" id="RCH78138.1"/>
    </source>
</evidence>
<dbReference type="InterPro" id="IPR029149">
    <property type="entry name" value="Creatin/AminoP/Spt16_N"/>
</dbReference>
<feature type="non-terminal residue" evidence="2">
    <location>
        <position position="53"/>
    </location>
</feature>
<organism evidence="2 3">
    <name type="scientific">Rhizopus stolonifer</name>
    <name type="common">Rhizopus nigricans</name>
    <dbReference type="NCBI Taxonomy" id="4846"/>
    <lineage>
        <taxon>Eukaryota</taxon>
        <taxon>Fungi</taxon>
        <taxon>Fungi incertae sedis</taxon>
        <taxon>Mucoromycota</taxon>
        <taxon>Mucoromycotina</taxon>
        <taxon>Mucoromycetes</taxon>
        <taxon>Mucorales</taxon>
        <taxon>Mucorineae</taxon>
        <taxon>Rhizopodaceae</taxon>
        <taxon>Rhizopus</taxon>
    </lineage>
</organism>
<dbReference type="STRING" id="4846.A0A367IKF6"/>
<evidence type="ECO:0000313" key="3">
    <source>
        <dbReference type="Proteomes" id="UP000253551"/>
    </source>
</evidence>
<dbReference type="Proteomes" id="UP000253551">
    <property type="component" value="Unassembled WGS sequence"/>
</dbReference>
<dbReference type="EMBL" id="PJQM01007471">
    <property type="protein sequence ID" value="RCH78138.1"/>
    <property type="molecule type" value="Genomic_DNA"/>
</dbReference>
<feature type="domain" description="Aminopeptidase P N-terminal" evidence="1">
    <location>
        <begin position="10"/>
        <end position="53"/>
    </location>
</feature>
<keyword evidence="3" id="KW-1185">Reference proteome</keyword>
<proteinExistence type="predicted"/>
<dbReference type="Pfam" id="PF05195">
    <property type="entry name" value="AMP_N"/>
    <property type="match status" value="1"/>
</dbReference>